<comment type="caution">
    <text evidence="3">The sequence shown here is derived from an EMBL/GenBank/DDBJ whole genome shotgun (WGS) entry which is preliminary data.</text>
</comment>
<dbReference type="Proteomes" id="UP000824223">
    <property type="component" value="Unassembled WGS sequence"/>
</dbReference>
<dbReference type="PANTHER" id="PTHR34135">
    <property type="entry name" value="LYSOZYME"/>
    <property type="match status" value="1"/>
</dbReference>
<dbReference type="Gene3D" id="3.20.20.80">
    <property type="entry name" value="Glycosidases"/>
    <property type="match status" value="1"/>
</dbReference>
<reference evidence="3" key="2">
    <citation type="submission" date="2021-04" db="EMBL/GenBank/DDBJ databases">
        <authorList>
            <person name="Gilroy R."/>
        </authorList>
    </citation>
    <scope>NUCLEOTIDE SEQUENCE</scope>
    <source>
        <strain evidence="3">ChiSjej2B20-11307</strain>
    </source>
</reference>
<evidence type="ECO:0000313" key="3">
    <source>
        <dbReference type="EMBL" id="HJA06007.1"/>
    </source>
</evidence>
<dbReference type="PROSITE" id="PS51904">
    <property type="entry name" value="GLYCOSYL_HYDROL_F25_2"/>
    <property type="match status" value="1"/>
</dbReference>
<feature type="compositionally biased region" description="Acidic residues" evidence="2">
    <location>
        <begin position="39"/>
        <end position="61"/>
    </location>
</feature>
<dbReference type="GO" id="GO:0016998">
    <property type="term" value="P:cell wall macromolecule catabolic process"/>
    <property type="evidence" value="ECO:0007669"/>
    <property type="project" value="InterPro"/>
</dbReference>
<dbReference type="AlphaFoldDB" id="A0A9D2H790"/>
<dbReference type="EMBL" id="DXAK01000012">
    <property type="protein sequence ID" value="HJA06007.1"/>
    <property type="molecule type" value="Genomic_DNA"/>
</dbReference>
<feature type="region of interest" description="Disordered" evidence="2">
    <location>
        <begin position="36"/>
        <end position="61"/>
    </location>
</feature>
<comment type="similarity">
    <text evidence="1">Belongs to the glycosyl hydrolase 25 family.</text>
</comment>
<dbReference type="GO" id="GO:0009253">
    <property type="term" value="P:peptidoglycan catabolic process"/>
    <property type="evidence" value="ECO:0007669"/>
    <property type="project" value="InterPro"/>
</dbReference>
<dbReference type="CDD" id="cd06414">
    <property type="entry name" value="GH25_LytC-like"/>
    <property type="match status" value="1"/>
</dbReference>
<keyword evidence="3" id="KW-0378">Hydrolase</keyword>
<dbReference type="SUPFAM" id="SSF51445">
    <property type="entry name" value="(Trans)glycosidases"/>
    <property type="match status" value="1"/>
</dbReference>
<proteinExistence type="inferred from homology"/>
<gene>
    <name evidence="3" type="ORF">H9798_02495</name>
</gene>
<dbReference type="PROSITE" id="PS51257">
    <property type="entry name" value="PROKAR_LIPOPROTEIN"/>
    <property type="match status" value="1"/>
</dbReference>
<dbReference type="GO" id="GO:0003796">
    <property type="term" value="F:lysozyme activity"/>
    <property type="evidence" value="ECO:0007669"/>
    <property type="project" value="InterPro"/>
</dbReference>
<evidence type="ECO:0000256" key="2">
    <source>
        <dbReference type="SAM" id="MobiDB-lite"/>
    </source>
</evidence>
<name>A0A9D2H790_9FIRM</name>
<evidence type="ECO:0000256" key="1">
    <source>
        <dbReference type="ARBA" id="ARBA00010646"/>
    </source>
</evidence>
<dbReference type="InterPro" id="IPR017853">
    <property type="entry name" value="GH"/>
</dbReference>
<protein>
    <submittedName>
        <fullName evidence="3">Glycoside hydrolase family 25 protein</fullName>
    </submittedName>
</protein>
<dbReference type="InterPro" id="IPR002053">
    <property type="entry name" value="Glyco_hydro_25"/>
</dbReference>
<dbReference type="GO" id="GO:0016052">
    <property type="term" value="P:carbohydrate catabolic process"/>
    <property type="evidence" value="ECO:0007669"/>
    <property type="project" value="TreeGrafter"/>
</dbReference>
<evidence type="ECO:0000313" key="4">
    <source>
        <dbReference type="Proteomes" id="UP000824223"/>
    </source>
</evidence>
<sequence length="314" mass="35487">MNRRNNIFRIAGSLSLLFGAAFFFLISCSGRGLETSGELSEEDGGIQIETEEENGGGDGGEEEYYVFQDVEGNSYEAALLGSVPKCTYDFSYLETDEETGYKSFHDEKSGVMARHGIDVSEFQGEEIDWKLVKESGIEFVIIRLGYRAYGETGALVMDAMYEQNIQGALDAGLDVGVYFFSQAISGAEAAEEAEFVLDKLKPYNISGPVIYDTEEIKWDTARTDGNTRKEFTNFCKVFCDTVSQAGYDPMIYSNMKWMAFTLDMEELTEYDFWYADYHDIPQCPYDYKIWQYSETGAVPGINANVDLNLWFEKE</sequence>
<accession>A0A9D2H790</accession>
<reference evidence="3" key="1">
    <citation type="journal article" date="2021" name="PeerJ">
        <title>Extensive microbial diversity within the chicken gut microbiome revealed by metagenomics and culture.</title>
        <authorList>
            <person name="Gilroy R."/>
            <person name="Ravi A."/>
            <person name="Getino M."/>
            <person name="Pursley I."/>
            <person name="Horton D.L."/>
            <person name="Alikhan N.F."/>
            <person name="Baker D."/>
            <person name="Gharbi K."/>
            <person name="Hall N."/>
            <person name="Watson M."/>
            <person name="Adriaenssens E.M."/>
            <person name="Foster-Nyarko E."/>
            <person name="Jarju S."/>
            <person name="Secka A."/>
            <person name="Antonio M."/>
            <person name="Oren A."/>
            <person name="Chaudhuri R.R."/>
            <person name="La Ragione R."/>
            <person name="Hildebrand F."/>
            <person name="Pallen M.J."/>
        </authorList>
    </citation>
    <scope>NUCLEOTIDE SEQUENCE</scope>
    <source>
        <strain evidence="3">ChiSjej2B20-11307</strain>
    </source>
</reference>
<dbReference type="PANTHER" id="PTHR34135:SF2">
    <property type="entry name" value="LYSOZYME"/>
    <property type="match status" value="1"/>
</dbReference>
<dbReference type="Pfam" id="PF01183">
    <property type="entry name" value="Glyco_hydro_25"/>
    <property type="match status" value="1"/>
</dbReference>
<organism evidence="3 4">
    <name type="scientific">Candidatus Mediterraneibacter pullicola</name>
    <dbReference type="NCBI Taxonomy" id="2838682"/>
    <lineage>
        <taxon>Bacteria</taxon>
        <taxon>Bacillati</taxon>
        <taxon>Bacillota</taxon>
        <taxon>Clostridia</taxon>
        <taxon>Lachnospirales</taxon>
        <taxon>Lachnospiraceae</taxon>
        <taxon>Mediterraneibacter</taxon>
    </lineage>
</organism>